<dbReference type="SMART" id="SM00300">
    <property type="entry name" value="ChSh"/>
    <property type="match status" value="1"/>
</dbReference>
<protein>
    <recommendedName>
        <fullName evidence="5">Chromo domain-containing protein</fullName>
    </recommendedName>
</protein>
<dbReference type="PANTHER" id="PTHR22812">
    <property type="entry name" value="CHROMOBOX PROTEIN"/>
    <property type="match status" value="1"/>
</dbReference>
<evidence type="ECO:0000256" key="2">
    <source>
        <dbReference type="ARBA" id="ARBA00011353"/>
    </source>
</evidence>
<evidence type="ECO:0000256" key="1">
    <source>
        <dbReference type="ARBA" id="ARBA00004123"/>
    </source>
</evidence>
<dbReference type="SUPFAM" id="SSF54160">
    <property type="entry name" value="Chromo domain-like"/>
    <property type="match status" value="2"/>
</dbReference>
<dbReference type="GO" id="GO:0006338">
    <property type="term" value="P:chromatin remodeling"/>
    <property type="evidence" value="ECO:0007669"/>
    <property type="project" value="UniProtKB-ARBA"/>
</dbReference>
<dbReference type="InterPro" id="IPR051219">
    <property type="entry name" value="Heterochromatin_chromo-domain"/>
</dbReference>
<keyword evidence="3" id="KW-0539">Nucleus</keyword>
<dbReference type="RefSeq" id="XP_018698559.1">
    <property type="nucleotide sequence ID" value="XM_018832680.1"/>
</dbReference>
<feature type="compositionally biased region" description="Acidic residues" evidence="4">
    <location>
        <begin position="48"/>
        <end position="66"/>
    </location>
</feature>
<evidence type="ECO:0000313" key="7">
    <source>
        <dbReference type="Proteomes" id="UP000078343"/>
    </source>
</evidence>
<feature type="compositionally biased region" description="Basic residues" evidence="4">
    <location>
        <begin position="169"/>
        <end position="178"/>
    </location>
</feature>
<evidence type="ECO:0000256" key="4">
    <source>
        <dbReference type="SAM" id="MobiDB-lite"/>
    </source>
</evidence>
<dbReference type="EMBL" id="LVYI01000001">
    <property type="protein sequence ID" value="OAP65192.1"/>
    <property type="molecule type" value="Genomic_DNA"/>
</dbReference>
<name>A0A178ZZN1_9EURO</name>
<keyword evidence="7" id="KW-1185">Reference proteome</keyword>
<dbReference type="PROSITE" id="PS00598">
    <property type="entry name" value="CHROMO_1"/>
    <property type="match status" value="1"/>
</dbReference>
<feature type="domain" description="Chromo" evidence="5">
    <location>
        <begin position="106"/>
        <end position="162"/>
    </location>
</feature>
<dbReference type="InterPro" id="IPR016197">
    <property type="entry name" value="Chromo-like_dom_sf"/>
</dbReference>
<organism evidence="6 7">
    <name type="scientific">Fonsecaea erecta</name>
    <dbReference type="NCBI Taxonomy" id="1367422"/>
    <lineage>
        <taxon>Eukaryota</taxon>
        <taxon>Fungi</taxon>
        <taxon>Dikarya</taxon>
        <taxon>Ascomycota</taxon>
        <taxon>Pezizomycotina</taxon>
        <taxon>Eurotiomycetes</taxon>
        <taxon>Chaetothyriomycetidae</taxon>
        <taxon>Chaetothyriales</taxon>
        <taxon>Herpotrichiellaceae</taxon>
        <taxon>Fonsecaea</taxon>
    </lineage>
</organism>
<comment type="caution">
    <text evidence="6">The sequence shown here is derived from an EMBL/GenBank/DDBJ whole genome shotgun (WGS) entry which is preliminary data.</text>
</comment>
<dbReference type="AlphaFoldDB" id="A0A178ZZN1"/>
<feature type="region of interest" description="Disordered" evidence="4">
    <location>
        <begin position="1"/>
        <end position="110"/>
    </location>
</feature>
<dbReference type="OrthoDB" id="433924at2759"/>
<dbReference type="InterPro" id="IPR000953">
    <property type="entry name" value="Chromo/chromo_shadow_dom"/>
</dbReference>
<dbReference type="GO" id="GO:0000792">
    <property type="term" value="C:heterochromatin"/>
    <property type="evidence" value="ECO:0007669"/>
    <property type="project" value="UniProtKB-ARBA"/>
</dbReference>
<sequence>MPHGFEDIESADEDGIIHEPAQEDAGPGACNQINGELKDKVDDKANSDEDDEEIKEKDDEDDEDEQKDQPEKEAPEASQDADDVSDDDAEGVAKGEEDLDDDMDEEEEEHFIVQTIRKHKFVEDAVYYYIKWQGYPEKDNTWEPEEHLIPHARQLLADYHEKIGGIPKPRIKKTRSRRALREEPSFEDPQPKKRQRRGEDASTADDSEDQWLPDTEDWEPLVAKVETIESDGKGQYNAYLKFTNGKRTKVSTKLIRRHCPRPLVDFYEGHLKFT</sequence>
<dbReference type="Pfam" id="PF00385">
    <property type="entry name" value="Chromo"/>
    <property type="match status" value="1"/>
</dbReference>
<dbReference type="STRING" id="1367422.A0A178ZZN1"/>
<feature type="compositionally biased region" description="Acidic residues" evidence="4">
    <location>
        <begin position="97"/>
        <end position="109"/>
    </location>
</feature>
<dbReference type="GeneID" id="30005334"/>
<evidence type="ECO:0000313" key="6">
    <source>
        <dbReference type="EMBL" id="OAP65192.1"/>
    </source>
</evidence>
<dbReference type="InterPro" id="IPR023780">
    <property type="entry name" value="Chromo_domain"/>
</dbReference>
<evidence type="ECO:0000259" key="5">
    <source>
        <dbReference type="PROSITE" id="PS50013"/>
    </source>
</evidence>
<reference evidence="6 7" key="1">
    <citation type="submission" date="2016-04" db="EMBL/GenBank/DDBJ databases">
        <title>Draft genome of Fonsecaea erecta CBS 125763.</title>
        <authorList>
            <person name="Weiss V.A."/>
            <person name="Vicente V.A."/>
            <person name="Raittz R.T."/>
            <person name="Moreno L.F."/>
            <person name="De Souza E.M."/>
            <person name="Pedrosa F.O."/>
            <person name="Steffens M.B."/>
            <person name="Faoro H."/>
            <person name="Tadra-Sfeir M.Z."/>
            <person name="Najafzadeh M.J."/>
            <person name="Felipe M.S."/>
            <person name="Teixeira M."/>
            <person name="Sun J."/>
            <person name="Xi L."/>
            <person name="Gomes R."/>
            <person name="De Azevedo C.M."/>
            <person name="Salgado C.G."/>
            <person name="Da Silva M.B."/>
            <person name="Nascimento M.F."/>
            <person name="Queiroz-Telles F."/>
            <person name="Attili D.S."/>
            <person name="Gorbushina A."/>
        </authorList>
    </citation>
    <scope>NUCLEOTIDE SEQUENCE [LARGE SCALE GENOMIC DNA]</scope>
    <source>
        <strain evidence="6 7">CBS 125763</strain>
    </source>
</reference>
<dbReference type="Gene3D" id="2.40.50.40">
    <property type="match status" value="2"/>
</dbReference>
<dbReference type="SMART" id="SM00298">
    <property type="entry name" value="CHROMO"/>
    <property type="match status" value="1"/>
</dbReference>
<accession>A0A178ZZN1</accession>
<feature type="compositionally biased region" description="Acidic residues" evidence="4">
    <location>
        <begin position="79"/>
        <end position="90"/>
    </location>
</feature>
<dbReference type="PROSITE" id="PS50013">
    <property type="entry name" value="CHROMO_2"/>
    <property type="match status" value="1"/>
</dbReference>
<evidence type="ECO:0000256" key="3">
    <source>
        <dbReference type="ARBA" id="ARBA00023242"/>
    </source>
</evidence>
<dbReference type="InterPro" id="IPR008251">
    <property type="entry name" value="Chromo_shadow_dom"/>
</dbReference>
<feature type="region of interest" description="Disordered" evidence="4">
    <location>
        <begin position="161"/>
        <end position="214"/>
    </location>
</feature>
<dbReference type="CDD" id="cd00024">
    <property type="entry name" value="CD_CSD"/>
    <property type="match status" value="1"/>
</dbReference>
<dbReference type="Pfam" id="PF01393">
    <property type="entry name" value="Chromo_shadow"/>
    <property type="match status" value="1"/>
</dbReference>
<dbReference type="GO" id="GO:0005634">
    <property type="term" value="C:nucleus"/>
    <property type="evidence" value="ECO:0007669"/>
    <property type="project" value="UniProtKB-SubCell"/>
</dbReference>
<dbReference type="Proteomes" id="UP000078343">
    <property type="component" value="Unassembled WGS sequence"/>
</dbReference>
<feature type="compositionally biased region" description="Acidic residues" evidence="4">
    <location>
        <begin position="202"/>
        <end position="214"/>
    </location>
</feature>
<comment type="subcellular location">
    <subcellularLocation>
        <location evidence="1">Nucleus</location>
    </subcellularLocation>
</comment>
<feature type="compositionally biased region" description="Basic and acidic residues" evidence="4">
    <location>
        <begin position="36"/>
        <end position="47"/>
    </location>
</feature>
<gene>
    <name evidence="6" type="ORF">AYL99_01164</name>
</gene>
<dbReference type="InterPro" id="IPR023779">
    <property type="entry name" value="Chromodomain_CS"/>
</dbReference>
<comment type="subunit">
    <text evidence="2">Component of the NuA4 histone acetyltransferase complex.</text>
</comment>
<proteinExistence type="predicted"/>